<dbReference type="Gene3D" id="1.10.287.1350">
    <property type="match status" value="1"/>
</dbReference>
<dbReference type="Proteomes" id="UP000682202">
    <property type="component" value="Chromosome"/>
</dbReference>
<dbReference type="KEGG" id="mspg:F6B93_04635"/>
<keyword evidence="7" id="KW-1185">Reference proteome</keyword>
<dbReference type="Gene3D" id="1.10.10.10">
    <property type="entry name" value="Winged helix-like DNA-binding domain superfamily/Winged helix DNA-binding domain"/>
    <property type="match status" value="1"/>
</dbReference>
<dbReference type="SUPFAM" id="SSF53335">
    <property type="entry name" value="S-adenosyl-L-methionine-dependent methyltransferases"/>
    <property type="match status" value="1"/>
</dbReference>
<sequence>MKVPPARLARVVERVRHHLHRFNQRLHPPPAVMMEFMFGGWTAHAITAAAQLNIADALAKGPLSIDELANTVGADASALHRLLRALMTKGIFRQRRDGRYDLSPLADTLRSDSRWSVAGVARYFGCRQHREHWTMLANAIRTGTTVVPGLRNMAFFDYLAKDPEYSSLFDDAMTQISELAAAPVLAAYDFTRYRTIVDVGGGQGQLLADILATAPDTQGILLDLPQVVAEAPKLLQQLGVENRVRVEGGSFFDSVPVGGDAYILKTVIHDWPDEEAVEILRNVRVAARADATVLVIGFVLPEHNREFVGKWVDLEMLLHFGSRERTEADFRKLLAQAGLRLARVIPTASPLSIVEASVAS</sequence>
<dbReference type="PIRSF" id="PIRSF005739">
    <property type="entry name" value="O-mtase"/>
    <property type="match status" value="1"/>
</dbReference>
<keyword evidence="2" id="KW-0808">Transferase</keyword>
<evidence type="ECO:0000256" key="4">
    <source>
        <dbReference type="PIRSR" id="PIRSR005739-1"/>
    </source>
</evidence>
<dbReference type="Pfam" id="PF00891">
    <property type="entry name" value="Methyltransf_2"/>
    <property type="match status" value="1"/>
</dbReference>
<evidence type="ECO:0000256" key="2">
    <source>
        <dbReference type="ARBA" id="ARBA00022679"/>
    </source>
</evidence>
<evidence type="ECO:0000256" key="3">
    <source>
        <dbReference type="ARBA" id="ARBA00022691"/>
    </source>
</evidence>
<gene>
    <name evidence="6" type="ORF">F6B93_04635</name>
</gene>
<keyword evidence="1 6" id="KW-0489">Methyltransferase</keyword>
<dbReference type="PANTHER" id="PTHR43712:SF2">
    <property type="entry name" value="O-METHYLTRANSFERASE CICE"/>
    <property type="match status" value="1"/>
</dbReference>
<dbReference type="Pfam" id="PF08100">
    <property type="entry name" value="Dimerisation"/>
    <property type="match status" value="1"/>
</dbReference>
<dbReference type="AlphaFoldDB" id="A0A975K1Z1"/>
<dbReference type="Gene3D" id="3.40.50.150">
    <property type="entry name" value="Vaccinia Virus protein VP39"/>
    <property type="match status" value="1"/>
</dbReference>
<dbReference type="InterPro" id="IPR012967">
    <property type="entry name" value="COMT_dimerisation"/>
</dbReference>
<name>A0A975K1Z1_9MYCO</name>
<dbReference type="InterPro" id="IPR029063">
    <property type="entry name" value="SAM-dependent_MTases_sf"/>
</dbReference>
<dbReference type="InterPro" id="IPR001077">
    <property type="entry name" value="COMT_C"/>
</dbReference>
<reference evidence="6" key="1">
    <citation type="submission" date="2019-12" db="EMBL/GenBank/DDBJ databases">
        <title>Mycobacterium spongiae sp. nov.</title>
        <authorList>
            <person name="Stinear T."/>
        </authorList>
    </citation>
    <scope>NUCLEOTIDE SEQUENCE</scope>
    <source>
        <strain evidence="6">FSD4b-SM</strain>
    </source>
</reference>
<dbReference type="EMBL" id="CP046600">
    <property type="protein sequence ID" value="QUR69588.1"/>
    <property type="molecule type" value="Genomic_DNA"/>
</dbReference>
<dbReference type="GO" id="GO:0006355">
    <property type="term" value="P:regulation of DNA-templated transcription"/>
    <property type="evidence" value="ECO:0007669"/>
    <property type="project" value="InterPro"/>
</dbReference>
<dbReference type="InterPro" id="IPR011991">
    <property type="entry name" value="ArsR-like_HTH"/>
</dbReference>
<proteinExistence type="predicted"/>
<feature type="active site" description="Proton acceptor" evidence="4">
    <location>
        <position position="269"/>
    </location>
</feature>
<keyword evidence="3" id="KW-0949">S-adenosyl-L-methionine</keyword>
<protein>
    <submittedName>
        <fullName evidence="6">Hydroxyneurosporene methyltransferase</fullName>
    </submittedName>
</protein>
<dbReference type="InterPro" id="IPR036390">
    <property type="entry name" value="WH_DNA-bd_sf"/>
</dbReference>
<dbReference type="GO" id="GO:0032259">
    <property type="term" value="P:methylation"/>
    <property type="evidence" value="ECO:0007669"/>
    <property type="project" value="UniProtKB-KW"/>
</dbReference>
<dbReference type="CDD" id="cd02440">
    <property type="entry name" value="AdoMet_MTases"/>
    <property type="match status" value="1"/>
</dbReference>
<evidence type="ECO:0000259" key="5">
    <source>
        <dbReference type="PROSITE" id="PS51077"/>
    </source>
</evidence>
<dbReference type="GO" id="GO:0003677">
    <property type="term" value="F:DNA binding"/>
    <property type="evidence" value="ECO:0007669"/>
    <property type="project" value="InterPro"/>
</dbReference>
<dbReference type="CDD" id="cd00090">
    <property type="entry name" value="HTH_ARSR"/>
    <property type="match status" value="1"/>
</dbReference>
<evidence type="ECO:0000313" key="6">
    <source>
        <dbReference type="EMBL" id="QUR69588.1"/>
    </source>
</evidence>
<dbReference type="InterPro" id="IPR036388">
    <property type="entry name" value="WH-like_DNA-bd_sf"/>
</dbReference>
<evidence type="ECO:0000313" key="7">
    <source>
        <dbReference type="Proteomes" id="UP000682202"/>
    </source>
</evidence>
<dbReference type="InterPro" id="IPR016461">
    <property type="entry name" value="COMT-like"/>
</dbReference>
<dbReference type="SUPFAM" id="SSF46785">
    <property type="entry name" value="Winged helix' DNA-binding domain"/>
    <property type="match status" value="1"/>
</dbReference>
<dbReference type="PROSITE" id="PS51077">
    <property type="entry name" value="HTH_ICLR"/>
    <property type="match status" value="1"/>
</dbReference>
<dbReference type="GO" id="GO:0008171">
    <property type="term" value="F:O-methyltransferase activity"/>
    <property type="evidence" value="ECO:0007669"/>
    <property type="project" value="InterPro"/>
</dbReference>
<dbReference type="PROSITE" id="PS51683">
    <property type="entry name" value="SAM_OMT_II"/>
    <property type="match status" value="1"/>
</dbReference>
<dbReference type="InterPro" id="IPR005471">
    <property type="entry name" value="Tscrpt_reg_IclR_N"/>
</dbReference>
<accession>A0A975K1Z1</accession>
<feature type="domain" description="HTH iclR-type" evidence="5">
    <location>
        <begin position="45"/>
        <end position="104"/>
    </location>
</feature>
<organism evidence="6 7">
    <name type="scientific">Mycobacterium spongiae</name>
    <dbReference type="NCBI Taxonomy" id="886343"/>
    <lineage>
        <taxon>Bacteria</taxon>
        <taxon>Bacillati</taxon>
        <taxon>Actinomycetota</taxon>
        <taxon>Actinomycetes</taxon>
        <taxon>Mycobacteriales</taxon>
        <taxon>Mycobacteriaceae</taxon>
        <taxon>Mycobacterium</taxon>
    </lineage>
</organism>
<evidence type="ECO:0000256" key="1">
    <source>
        <dbReference type="ARBA" id="ARBA00022603"/>
    </source>
</evidence>
<dbReference type="GO" id="GO:0046983">
    <property type="term" value="F:protein dimerization activity"/>
    <property type="evidence" value="ECO:0007669"/>
    <property type="project" value="InterPro"/>
</dbReference>
<dbReference type="PANTHER" id="PTHR43712">
    <property type="entry name" value="PUTATIVE (AFU_ORTHOLOGUE AFUA_4G14580)-RELATED"/>
    <property type="match status" value="1"/>
</dbReference>